<accession>A0ABN9PE01</accession>
<organism evidence="2 3">
    <name type="scientific">Prorocentrum cordatum</name>
    <dbReference type="NCBI Taxonomy" id="2364126"/>
    <lineage>
        <taxon>Eukaryota</taxon>
        <taxon>Sar</taxon>
        <taxon>Alveolata</taxon>
        <taxon>Dinophyceae</taxon>
        <taxon>Prorocentrales</taxon>
        <taxon>Prorocentraceae</taxon>
        <taxon>Prorocentrum</taxon>
    </lineage>
</organism>
<protein>
    <submittedName>
        <fullName evidence="2">Uncharacterized protein</fullName>
    </submittedName>
</protein>
<evidence type="ECO:0000313" key="3">
    <source>
        <dbReference type="Proteomes" id="UP001189429"/>
    </source>
</evidence>
<keyword evidence="3" id="KW-1185">Reference proteome</keyword>
<feature type="compositionally biased region" description="Low complexity" evidence="1">
    <location>
        <begin position="98"/>
        <end position="112"/>
    </location>
</feature>
<name>A0ABN9PE01_9DINO</name>
<feature type="region of interest" description="Disordered" evidence="1">
    <location>
        <begin position="25"/>
        <end position="144"/>
    </location>
</feature>
<reference evidence="2" key="1">
    <citation type="submission" date="2023-10" db="EMBL/GenBank/DDBJ databases">
        <authorList>
            <person name="Chen Y."/>
            <person name="Shah S."/>
            <person name="Dougan E. K."/>
            <person name="Thang M."/>
            <person name="Chan C."/>
        </authorList>
    </citation>
    <scope>NUCLEOTIDE SEQUENCE [LARGE SCALE GENOMIC DNA]</scope>
</reference>
<evidence type="ECO:0000313" key="2">
    <source>
        <dbReference type="EMBL" id="CAK0790975.1"/>
    </source>
</evidence>
<proteinExistence type="predicted"/>
<dbReference type="Proteomes" id="UP001189429">
    <property type="component" value="Unassembled WGS sequence"/>
</dbReference>
<feature type="compositionally biased region" description="Low complexity" evidence="1">
    <location>
        <begin position="39"/>
        <end position="48"/>
    </location>
</feature>
<dbReference type="EMBL" id="CAUYUJ010000508">
    <property type="protein sequence ID" value="CAK0790975.1"/>
    <property type="molecule type" value="Genomic_DNA"/>
</dbReference>
<feature type="compositionally biased region" description="Gly residues" evidence="1">
    <location>
        <begin position="73"/>
        <end position="83"/>
    </location>
</feature>
<feature type="compositionally biased region" description="Low complexity" evidence="1">
    <location>
        <begin position="56"/>
        <end position="72"/>
    </location>
</feature>
<sequence length="144" mass="14542">MPNCGLYWSGRLTRRRVVWPGFAWKRKRGRNSRSEERLSSSWCSSVREPLPEDTHSSSVSGSGSVPARRTGATGLGAGFGASGGRPLPTRAPLRGCTAGASGDAARGGSTAAAGGGRPAAGSAGQQPEVASSQQRPPAASGPGP</sequence>
<evidence type="ECO:0000256" key="1">
    <source>
        <dbReference type="SAM" id="MobiDB-lite"/>
    </source>
</evidence>
<gene>
    <name evidence="2" type="ORF">PCOR1329_LOCUS2056</name>
</gene>
<comment type="caution">
    <text evidence="2">The sequence shown here is derived from an EMBL/GenBank/DDBJ whole genome shotgun (WGS) entry which is preliminary data.</text>
</comment>